<dbReference type="PANTHER" id="PTHR31009">
    <property type="entry name" value="S-ADENOSYL-L-METHIONINE:CARBOXYL METHYLTRANSFERASE FAMILY PROTEIN"/>
    <property type="match status" value="1"/>
</dbReference>
<sequence>MEVPQVLHMNGGVGEASYATNSLVQEQMISLTKALREEAAISLYCNSYPGSLAIADLGCSSGPNTLLVVSEFIKVVEKLCRELNYKSPEYKEQMISLTKALREEAAISLYCNSYPGSLAIADLGCSSGPNTLLVVSEFIKVVEKLCRELNYKSPEYKVFLNDLPGNDFNTIFRSLDRFKESLCGETETKMGPCYIFGVPGSFYGRIFPNRSLHFVHSSYSLQWLSKVPENVNNNKGNIYMARTSPPNVLTAYYNQFQRDFSLFLKCRAEELIEGGRMMLTFLGRESDIMYSKECCYIWELMAMALNDMVLEGIIKEEQVDTFNIPQYTPSPSEVKLEVLKEGLFAIDQLGVSEVNWNALENWNAFKCESQMSESHSDGPYNVTQCMRAVSEPLLINHFGGRMMLTFLGRESDIMYIKECCYIWELMAMALNDMVLEEVQN</sequence>
<dbReference type="InterPro" id="IPR005299">
    <property type="entry name" value="MeTrfase_7"/>
</dbReference>
<dbReference type="Pfam" id="PF03492">
    <property type="entry name" value="Methyltransf_7"/>
    <property type="match status" value="2"/>
</dbReference>
<evidence type="ECO:0000313" key="5">
    <source>
        <dbReference type="EMBL" id="GAU36023.1"/>
    </source>
</evidence>
<organism evidence="5 6">
    <name type="scientific">Trifolium subterraneum</name>
    <name type="common">Subterranean clover</name>
    <dbReference type="NCBI Taxonomy" id="3900"/>
    <lineage>
        <taxon>Eukaryota</taxon>
        <taxon>Viridiplantae</taxon>
        <taxon>Streptophyta</taxon>
        <taxon>Embryophyta</taxon>
        <taxon>Tracheophyta</taxon>
        <taxon>Spermatophyta</taxon>
        <taxon>Magnoliopsida</taxon>
        <taxon>eudicotyledons</taxon>
        <taxon>Gunneridae</taxon>
        <taxon>Pentapetalae</taxon>
        <taxon>rosids</taxon>
        <taxon>fabids</taxon>
        <taxon>Fabales</taxon>
        <taxon>Fabaceae</taxon>
        <taxon>Papilionoideae</taxon>
        <taxon>50 kb inversion clade</taxon>
        <taxon>NPAAA clade</taxon>
        <taxon>Hologalegina</taxon>
        <taxon>IRL clade</taxon>
        <taxon>Trifolieae</taxon>
        <taxon>Trifolium</taxon>
    </lineage>
</organism>
<keyword evidence="3" id="KW-0479">Metal-binding</keyword>
<dbReference type="InterPro" id="IPR042086">
    <property type="entry name" value="MeTrfase_capping"/>
</dbReference>
<evidence type="ECO:0000256" key="2">
    <source>
        <dbReference type="ARBA" id="ARBA00022679"/>
    </source>
</evidence>
<evidence type="ECO:0000256" key="4">
    <source>
        <dbReference type="ARBA" id="ARBA00022842"/>
    </source>
</evidence>
<dbReference type="SUPFAM" id="SSF53335">
    <property type="entry name" value="S-adenosyl-L-methionine-dependent methyltransferases"/>
    <property type="match status" value="3"/>
</dbReference>
<evidence type="ECO:0008006" key="7">
    <source>
        <dbReference type="Google" id="ProtNLM"/>
    </source>
</evidence>
<dbReference type="GO" id="GO:0032259">
    <property type="term" value="P:methylation"/>
    <property type="evidence" value="ECO:0007669"/>
    <property type="project" value="UniProtKB-KW"/>
</dbReference>
<evidence type="ECO:0000256" key="1">
    <source>
        <dbReference type="ARBA" id="ARBA00022603"/>
    </source>
</evidence>
<dbReference type="GO" id="GO:0008168">
    <property type="term" value="F:methyltransferase activity"/>
    <property type="evidence" value="ECO:0007669"/>
    <property type="project" value="UniProtKB-KW"/>
</dbReference>
<dbReference type="Gene3D" id="3.40.50.150">
    <property type="entry name" value="Vaccinia Virus protein VP39"/>
    <property type="match status" value="2"/>
</dbReference>
<protein>
    <recommendedName>
        <fullName evidence="7">Jasmonate O-methyltransferase</fullName>
    </recommendedName>
</protein>
<evidence type="ECO:0000256" key="3">
    <source>
        <dbReference type="ARBA" id="ARBA00022723"/>
    </source>
</evidence>
<dbReference type="AlphaFoldDB" id="A0A2Z6N1R4"/>
<dbReference type="EMBL" id="DF973613">
    <property type="protein sequence ID" value="GAU36023.1"/>
    <property type="molecule type" value="Genomic_DNA"/>
</dbReference>
<gene>
    <name evidence="5" type="ORF">TSUD_211610</name>
</gene>
<reference evidence="6" key="1">
    <citation type="journal article" date="2017" name="Front. Plant Sci.">
        <title>Climate Clever Clovers: New Paradigm to Reduce the Environmental Footprint of Ruminants by Breeding Low Methanogenic Forages Utilizing Haplotype Variation.</title>
        <authorList>
            <person name="Kaur P."/>
            <person name="Appels R."/>
            <person name="Bayer P.E."/>
            <person name="Keeble-Gagnere G."/>
            <person name="Wang J."/>
            <person name="Hirakawa H."/>
            <person name="Shirasawa K."/>
            <person name="Vercoe P."/>
            <person name="Stefanova K."/>
            <person name="Durmic Z."/>
            <person name="Nichols P."/>
            <person name="Revell C."/>
            <person name="Isobe S.N."/>
            <person name="Edwards D."/>
            <person name="Erskine W."/>
        </authorList>
    </citation>
    <scope>NUCLEOTIDE SEQUENCE [LARGE SCALE GENOMIC DNA]</scope>
    <source>
        <strain evidence="6">cv. Daliak</strain>
    </source>
</reference>
<dbReference type="InterPro" id="IPR029063">
    <property type="entry name" value="SAM-dependent_MTases_sf"/>
</dbReference>
<accession>A0A2Z6N1R4</accession>
<dbReference type="OrthoDB" id="1872732at2759"/>
<keyword evidence="4" id="KW-0460">Magnesium</keyword>
<dbReference type="GO" id="GO:0046872">
    <property type="term" value="F:metal ion binding"/>
    <property type="evidence" value="ECO:0007669"/>
    <property type="project" value="UniProtKB-KW"/>
</dbReference>
<name>A0A2Z6N1R4_TRISU</name>
<keyword evidence="6" id="KW-1185">Reference proteome</keyword>
<dbReference type="Proteomes" id="UP000242715">
    <property type="component" value="Unassembled WGS sequence"/>
</dbReference>
<keyword evidence="1" id="KW-0489">Methyltransferase</keyword>
<keyword evidence="2" id="KW-0808">Transferase</keyword>
<evidence type="ECO:0000313" key="6">
    <source>
        <dbReference type="Proteomes" id="UP000242715"/>
    </source>
</evidence>
<proteinExistence type="predicted"/>
<dbReference type="Gene3D" id="1.10.1200.270">
    <property type="entry name" value="Methyltransferase, alpha-helical capping domain"/>
    <property type="match status" value="1"/>
</dbReference>